<keyword evidence="9" id="KW-1185">Reference proteome</keyword>
<dbReference type="GO" id="GO:0003677">
    <property type="term" value="F:DNA binding"/>
    <property type="evidence" value="ECO:0007669"/>
    <property type="project" value="UniProtKB-KW"/>
</dbReference>
<keyword evidence="6" id="KW-1133">Transmembrane helix</keyword>
<dbReference type="InterPro" id="IPR013700">
    <property type="entry name" value="AflR"/>
</dbReference>
<feature type="domain" description="Aflatoxin regulatory protein" evidence="7">
    <location>
        <begin position="58"/>
        <end position="137"/>
    </location>
</feature>
<evidence type="ECO:0000256" key="1">
    <source>
        <dbReference type="ARBA" id="ARBA00022723"/>
    </source>
</evidence>
<comment type="caution">
    <text evidence="8">The sequence shown here is derived from an EMBL/GenBank/DDBJ whole genome shotgun (WGS) entry which is preliminary data.</text>
</comment>
<evidence type="ECO:0000256" key="6">
    <source>
        <dbReference type="SAM" id="Phobius"/>
    </source>
</evidence>
<dbReference type="EMBL" id="LKCW01000001">
    <property type="protein sequence ID" value="KPM46339.1"/>
    <property type="molecule type" value="Genomic_DNA"/>
</dbReference>
<dbReference type="GO" id="GO:0046872">
    <property type="term" value="F:metal ion binding"/>
    <property type="evidence" value="ECO:0007669"/>
    <property type="project" value="UniProtKB-KW"/>
</dbReference>
<sequence>MPQDSPPSDMAFLDLQFPEFMQPTMKDQHQIDFQHLPSTDANLKSCSNPNPVVTDDEGDCMKRAFTVIKHLHMPAESCLAAGISPGKIETFRTIDSTLMTNRAARETVLRILTCPCAHSWNLLFLFVLIARQLIKSY</sequence>
<dbReference type="GO" id="GO:0006355">
    <property type="term" value="P:regulation of DNA-templated transcription"/>
    <property type="evidence" value="ECO:0007669"/>
    <property type="project" value="InterPro"/>
</dbReference>
<dbReference type="STRING" id="78410.A0A0P7BWK9"/>
<dbReference type="GO" id="GO:0005634">
    <property type="term" value="C:nucleus"/>
    <property type="evidence" value="ECO:0007669"/>
    <property type="project" value="InterPro"/>
</dbReference>
<dbReference type="Pfam" id="PF08493">
    <property type="entry name" value="AflR"/>
    <property type="match status" value="1"/>
</dbReference>
<keyword evidence="4" id="KW-0804">Transcription</keyword>
<keyword evidence="5" id="KW-0539">Nucleus</keyword>
<evidence type="ECO:0000256" key="3">
    <source>
        <dbReference type="ARBA" id="ARBA00023125"/>
    </source>
</evidence>
<evidence type="ECO:0000313" key="8">
    <source>
        <dbReference type="EMBL" id="KPM46339.1"/>
    </source>
</evidence>
<evidence type="ECO:0000256" key="5">
    <source>
        <dbReference type="ARBA" id="ARBA00023242"/>
    </source>
</evidence>
<evidence type="ECO:0000313" key="9">
    <source>
        <dbReference type="Proteomes" id="UP000050424"/>
    </source>
</evidence>
<proteinExistence type="predicted"/>
<keyword evidence="3" id="KW-0238">DNA-binding</keyword>
<dbReference type="AlphaFoldDB" id="A0A0P7BWK9"/>
<name>A0A0P7BWK9_9HYPO</name>
<reference evidence="8 9" key="1">
    <citation type="submission" date="2015-09" db="EMBL/GenBank/DDBJ databases">
        <title>Draft genome of a European isolate of the apple canker pathogen Neonectria ditissima.</title>
        <authorList>
            <person name="Gomez-Cortecero A."/>
            <person name="Harrison R.J."/>
            <person name="Armitage A.D."/>
        </authorList>
    </citation>
    <scope>NUCLEOTIDE SEQUENCE [LARGE SCALE GENOMIC DNA]</scope>
    <source>
        <strain evidence="8 9">R09/05</strain>
    </source>
</reference>
<evidence type="ECO:0000256" key="2">
    <source>
        <dbReference type="ARBA" id="ARBA00023015"/>
    </source>
</evidence>
<dbReference type="OrthoDB" id="2328572at2759"/>
<protein>
    <recommendedName>
        <fullName evidence="7">Aflatoxin regulatory protein domain-containing protein</fullName>
    </recommendedName>
</protein>
<gene>
    <name evidence="8" type="ORF">AK830_g85</name>
</gene>
<organism evidence="8 9">
    <name type="scientific">Neonectria ditissima</name>
    <dbReference type="NCBI Taxonomy" id="78410"/>
    <lineage>
        <taxon>Eukaryota</taxon>
        <taxon>Fungi</taxon>
        <taxon>Dikarya</taxon>
        <taxon>Ascomycota</taxon>
        <taxon>Pezizomycotina</taxon>
        <taxon>Sordariomycetes</taxon>
        <taxon>Hypocreomycetidae</taxon>
        <taxon>Hypocreales</taxon>
        <taxon>Nectriaceae</taxon>
        <taxon>Neonectria</taxon>
    </lineage>
</organism>
<keyword evidence="6" id="KW-0812">Transmembrane</keyword>
<keyword evidence="6" id="KW-0472">Membrane</keyword>
<feature type="transmembrane region" description="Helical" evidence="6">
    <location>
        <begin position="117"/>
        <end position="134"/>
    </location>
</feature>
<keyword evidence="1" id="KW-0479">Metal-binding</keyword>
<dbReference type="GO" id="GO:0045122">
    <property type="term" value="P:aflatoxin biosynthetic process"/>
    <property type="evidence" value="ECO:0007669"/>
    <property type="project" value="InterPro"/>
</dbReference>
<evidence type="ECO:0000256" key="4">
    <source>
        <dbReference type="ARBA" id="ARBA00023163"/>
    </source>
</evidence>
<accession>A0A0P7BWK9</accession>
<evidence type="ECO:0000259" key="7">
    <source>
        <dbReference type="Pfam" id="PF08493"/>
    </source>
</evidence>
<dbReference type="Proteomes" id="UP000050424">
    <property type="component" value="Unassembled WGS sequence"/>
</dbReference>
<keyword evidence="2" id="KW-0805">Transcription regulation</keyword>